<accession>A0A3Q0JGM3</accession>
<dbReference type="InterPro" id="IPR012132">
    <property type="entry name" value="GMC_OxRdtase"/>
</dbReference>
<dbReference type="Gene3D" id="3.50.50.60">
    <property type="entry name" value="FAD/NAD(P)-binding domain"/>
    <property type="match status" value="2"/>
</dbReference>
<dbReference type="PROSITE" id="PS00623">
    <property type="entry name" value="GMC_OXRED_1"/>
    <property type="match status" value="1"/>
</dbReference>
<keyword evidence="8" id="KW-1185">Reference proteome</keyword>
<comment type="cofactor">
    <cofactor evidence="1">
        <name>FAD</name>
        <dbReference type="ChEBI" id="CHEBI:57692"/>
    </cofactor>
</comment>
<dbReference type="PROSITE" id="PS00624">
    <property type="entry name" value="GMC_OXRED_2"/>
    <property type="match status" value="1"/>
</dbReference>
<evidence type="ECO:0000313" key="9">
    <source>
        <dbReference type="RefSeq" id="XP_026685835.1"/>
    </source>
</evidence>
<dbReference type="STRING" id="121845.A0A3Q0JGM3"/>
<dbReference type="Proteomes" id="UP000079169">
    <property type="component" value="Unplaced"/>
</dbReference>
<dbReference type="SUPFAM" id="SSF51905">
    <property type="entry name" value="FAD/NAD(P)-binding domain"/>
    <property type="match status" value="1"/>
</dbReference>
<dbReference type="GO" id="GO:0016614">
    <property type="term" value="F:oxidoreductase activity, acting on CH-OH group of donors"/>
    <property type="evidence" value="ECO:0007669"/>
    <property type="project" value="InterPro"/>
</dbReference>
<dbReference type="Gene3D" id="3.30.560.10">
    <property type="entry name" value="Glucose Oxidase, domain 3"/>
    <property type="match status" value="4"/>
</dbReference>
<keyword evidence="3 5" id="KW-0285">Flavoprotein</keyword>
<dbReference type="InterPro" id="IPR000172">
    <property type="entry name" value="GMC_OxRdtase_N"/>
</dbReference>
<keyword evidence="4 5" id="KW-0274">FAD</keyword>
<evidence type="ECO:0000259" key="7">
    <source>
        <dbReference type="PROSITE" id="PS00624"/>
    </source>
</evidence>
<evidence type="ECO:0000256" key="3">
    <source>
        <dbReference type="ARBA" id="ARBA00022630"/>
    </source>
</evidence>
<dbReference type="PANTHER" id="PTHR11552">
    <property type="entry name" value="GLUCOSE-METHANOL-CHOLINE GMC OXIDOREDUCTASE"/>
    <property type="match status" value="1"/>
</dbReference>
<proteinExistence type="inferred from homology"/>
<evidence type="ECO:0000256" key="5">
    <source>
        <dbReference type="RuleBase" id="RU003968"/>
    </source>
</evidence>
<evidence type="ECO:0000256" key="1">
    <source>
        <dbReference type="ARBA" id="ARBA00001974"/>
    </source>
</evidence>
<dbReference type="Pfam" id="PF00732">
    <property type="entry name" value="GMC_oxred_N"/>
    <property type="match status" value="2"/>
</dbReference>
<sequence length="593" mass="66222">MYFRSLDIQWRRSGSSVENRRGLWTFSGVEVVALLKTDEALPVPDIQLMILPAGINIDAGTGFRHTMGFSEEVWNSYFQLPSEGSTITMLIVLLHPHSRGVVSLRNSSPYSKPKIDPRYLSDPRDVDTLVKGKNQVQQTPFIVARGVVRLRNSSPYSKPKIDPRYLSDPRDVDTLVKAPVGGGTGGSVLIHELLQHNALNQTILLLEAGPRSYSLLDIPMLAPLLQRTRYDWQFETERQTHACWGLDNQASKWPRGKILGGSSRLNYMVYLRGHQNDFDSSWPASWKFTDFQQYSSISYAIMKPFSLLSTYLLPEEPIDLNQGNHTGFMNTPLTVTKGLRSCCDHYIDRSNNLLTVLTDAMVTKVLFEGTTAVGVEYEVNTVKYRASGNTVILSAGAVMSPQLLLLSGIGPREDLENLKIPVIVDSLHVGHNLQDHIGVGVDNILINTTLISSYDVINPKHFWDFHVKKEGLWTFSGVEVVALLKTDEALPVPDIQLMILPAGINIDAGTGFRHTMGFSEEVWNSYFQLPSEGSTITMLIVLLHPHSRGVVSLRNSSPYSKPKINPRYLSDPRDVDTLVKGKNQVQQIPFIVA</sequence>
<evidence type="ECO:0000313" key="8">
    <source>
        <dbReference type="Proteomes" id="UP000079169"/>
    </source>
</evidence>
<feature type="domain" description="Glucose-methanol-choline oxidoreductase N-terminal" evidence="7">
    <location>
        <begin position="396"/>
        <end position="410"/>
    </location>
</feature>
<dbReference type="Pfam" id="PF05199">
    <property type="entry name" value="GMC_oxred_C"/>
    <property type="match status" value="2"/>
</dbReference>
<dbReference type="PANTHER" id="PTHR11552:SF147">
    <property type="entry name" value="CHOLINE DEHYDROGENASE, MITOCHONDRIAL"/>
    <property type="match status" value="1"/>
</dbReference>
<dbReference type="GeneID" id="103518160"/>
<gene>
    <name evidence="9" type="primary">LOC103518160</name>
</gene>
<name>A0A3Q0JGM3_DIACI</name>
<dbReference type="PaxDb" id="121845-A0A3Q0JGM3"/>
<dbReference type="KEGG" id="dci:103518160"/>
<dbReference type="GO" id="GO:0050660">
    <property type="term" value="F:flavin adenine dinucleotide binding"/>
    <property type="evidence" value="ECO:0007669"/>
    <property type="project" value="InterPro"/>
</dbReference>
<evidence type="ECO:0000259" key="6">
    <source>
        <dbReference type="PROSITE" id="PS00623"/>
    </source>
</evidence>
<comment type="similarity">
    <text evidence="2 5">Belongs to the GMC oxidoreductase family.</text>
</comment>
<dbReference type="InterPro" id="IPR036188">
    <property type="entry name" value="FAD/NAD-bd_sf"/>
</dbReference>
<protein>
    <submittedName>
        <fullName evidence="9">Uncharacterized protein LOC103518160</fullName>
    </submittedName>
</protein>
<evidence type="ECO:0000256" key="4">
    <source>
        <dbReference type="ARBA" id="ARBA00022827"/>
    </source>
</evidence>
<dbReference type="AlphaFoldDB" id="A0A3Q0JGM3"/>
<dbReference type="SUPFAM" id="SSF54373">
    <property type="entry name" value="FAD-linked reductases, C-terminal domain"/>
    <property type="match status" value="3"/>
</dbReference>
<feature type="domain" description="Glucose-methanol-choline oxidoreductase N-terminal" evidence="6">
    <location>
        <begin position="256"/>
        <end position="279"/>
    </location>
</feature>
<reference evidence="9" key="1">
    <citation type="submission" date="2025-08" db="UniProtKB">
        <authorList>
            <consortium name="RefSeq"/>
        </authorList>
    </citation>
    <scope>IDENTIFICATION</scope>
</reference>
<evidence type="ECO:0000256" key="2">
    <source>
        <dbReference type="ARBA" id="ARBA00010790"/>
    </source>
</evidence>
<dbReference type="InterPro" id="IPR007867">
    <property type="entry name" value="GMC_OxRtase_C"/>
</dbReference>
<organism evidence="8 9">
    <name type="scientific">Diaphorina citri</name>
    <name type="common">Asian citrus psyllid</name>
    <dbReference type="NCBI Taxonomy" id="121845"/>
    <lineage>
        <taxon>Eukaryota</taxon>
        <taxon>Metazoa</taxon>
        <taxon>Ecdysozoa</taxon>
        <taxon>Arthropoda</taxon>
        <taxon>Hexapoda</taxon>
        <taxon>Insecta</taxon>
        <taxon>Pterygota</taxon>
        <taxon>Neoptera</taxon>
        <taxon>Paraneoptera</taxon>
        <taxon>Hemiptera</taxon>
        <taxon>Sternorrhyncha</taxon>
        <taxon>Psylloidea</taxon>
        <taxon>Psyllidae</taxon>
        <taxon>Diaphorininae</taxon>
        <taxon>Diaphorina</taxon>
    </lineage>
</organism>
<dbReference type="RefSeq" id="XP_026685835.1">
    <property type="nucleotide sequence ID" value="XM_026830034.1"/>
</dbReference>